<evidence type="ECO:0000259" key="11">
    <source>
        <dbReference type="SMART" id="SM01062"/>
    </source>
</evidence>
<comment type="catalytic activity">
    <reaction evidence="9">
        <text>Ca(2+)(in) = Ca(2+)(out)</text>
        <dbReference type="Rhea" id="RHEA:29671"/>
        <dbReference type="ChEBI" id="CHEBI:29108"/>
    </reaction>
</comment>
<evidence type="ECO:0000256" key="8">
    <source>
        <dbReference type="ARBA" id="ARBA00023303"/>
    </source>
</evidence>
<dbReference type="Gene3D" id="6.10.250.2180">
    <property type="match status" value="2"/>
</dbReference>
<keyword evidence="5" id="KW-0851">Voltage-gated channel</keyword>
<keyword evidence="4" id="KW-0677">Repeat</keyword>
<evidence type="ECO:0000256" key="7">
    <source>
        <dbReference type="ARBA" id="ARBA00023157"/>
    </source>
</evidence>
<gene>
    <name evidence="12" type="primary">CACNA1A_2</name>
    <name evidence="12" type="ORF">P7K49_033379</name>
</gene>
<proteinExistence type="predicted"/>
<feature type="compositionally biased region" description="Polar residues" evidence="10">
    <location>
        <begin position="366"/>
        <end position="377"/>
    </location>
</feature>
<name>A0ABQ9TTH3_SAGOE</name>
<dbReference type="SMART" id="SM01062">
    <property type="entry name" value="Ca_chan_IQ"/>
    <property type="match status" value="1"/>
</dbReference>
<protein>
    <submittedName>
        <fullName evidence="12">Voltage-dependent P/Q-type calcium channel subunit alpha-1A</fullName>
    </submittedName>
</protein>
<keyword evidence="13" id="KW-1185">Reference proteome</keyword>
<dbReference type="Pfam" id="PF08763">
    <property type="entry name" value="Ca_chan_IQ"/>
    <property type="match status" value="2"/>
</dbReference>
<evidence type="ECO:0000256" key="6">
    <source>
        <dbReference type="ARBA" id="ARBA00023065"/>
    </source>
</evidence>
<sequence length="457" mass="50068">MWSVPIWSVLVWAKPGGGGGGGEPAVPPPVAVVPAPSALAAARAAQIQLVLFFFGIRLKRGRPEELWGRTRQGRTEANSGNTSSQRLLRMDLPVADDNTVHFNSTLMALIRTALDIKIAKGGADKQQMDAELRKEMMAIWPNLSQKTLDLLVTPHKCKSQAPPWDPIHLDAWRGREREGLRRVWARAGAHGRRTRAPRRPAHGELALCVPPATDLTVGKIYAAMMIMEYYRQSKAKKLQAMREEQDRTPLMFQRMEPPSPTQEGGPGQNALPSTQLDPGGALMAHESGLKESPSWVTQRAQEMFQKTGTWSPERGPPTDMPNSQPNSQSVEMRAMGRDGYSDSEHYLPMEGQGRAASMPRLPAENQGASSPDTTTDPWSCRSYLELAYQRSAGLDPVRWASAPSPSFPPLPAAENPLYQSLTQGCSTGKSGPPTPTQSSLVWAWPGLRLGGQRAQPR</sequence>
<evidence type="ECO:0000313" key="12">
    <source>
        <dbReference type="EMBL" id="KAK2087472.1"/>
    </source>
</evidence>
<feature type="region of interest" description="Disordered" evidence="10">
    <location>
        <begin position="308"/>
        <end position="328"/>
    </location>
</feature>
<keyword evidence="8" id="KW-0407">Ion channel</keyword>
<reference evidence="12 13" key="1">
    <citation type="submission" date="2023-05" db="EMBL/GenBank/DDBJ databases">
        <title>B98-5 Cell Line De Novo Hybrid Assembly: An Optical Mapping Approach.</title>
        <authorList>
            <person name="Kananen K."/>
            <person name="Auerbach J.A."/>
            <person name="Kautto E."/>
            <person name="Blachly J.S."/>
        </authorList>
    </citation>
    <scope>NUCLEOTIDE SEQUENCE [LARGE SCALE GENOMIC DNA]</scope>
    <source>
        <strain evidence="12">B95-8</strain>
        <tissue evidence="12">Cell line</tissue>
    </source>
</reference>
<evidence type="ECO:0000256" key="1">
    <source>
        <dbReference type="ARBA" id="ARBA00004651"/>
    </source>
</evidence>
<keyword evidence="2" id="KW-0813">Transport</keyword>
<feature type="region of interest" description="Disordered" evidence="10">
    <location>
        <begin position="253"/>
        <end position="293"/>
    </location>
</feature>
<evidence type="ECO:0000256" key="9">
    <source>
        <dbReference type="ARBA" id="ARBA00036634"/>
    </source>
</evidence>
<evidence type="ECO:0000256" key="2">
    <source>
        <dbReference type="ARBA" id="ARBA00022448"/>
    </source>
</evidence>
<keyword evidence="6" id="KW-0406">Ion transport</keyword>
<dbReference type="Proteomes" id="UP001266305">
    <property type="component" value="Unassembled WGS sequence"/>
</dbReference>
<keyword evidence="7" id="KW-1015">Disulfide bond</keyword>
<dbReference type="PANTHER" id="PTHR45628">
    <property type="entry name" value="VOLTAGE-DEPENDENT CALCIUM CHANNEL TYPE A SUBUNIT ALPHA-1"/>
    <property type="match status" value="1"/>
</dbReference>
<dbReference type="PANTHER" id="PTHR45628:SF3">
    <property type="entry name" value="VOLTAGE-DEPENDENT P_Q-TYPE CALCIUM CHANNEL SUBUNIT ALPHA-1A"/>
    <property type="match status" value="1"/>
</dbReference>
<dbReference type="EMBL" id="JASSZA010000019">
    <property type="protein sequence ID" value="KAK2087472.1"/>
    <property type="molecule type" value="Genomic_DNA"/>
</dbReference>
<accession>A0ABQ9TTH3</accession>
<feature type="region of interest" description="Disordered" evidence="10">
    <location>
        <begin position="355"/>
        <end position="377"/>
    </location>
</feature>
<comment type="caution">
    <text evidence="12">The sequence shown here is derived from an EMBL/GenBank/DDBJ whole genome shotgun (WGS) entry which is preliminary data.</text>
</comment>
<organism evidence="12 13">
    <name type="scientific">Saguinus oedipus</name>
    <name type="common">Cotton-top tamarin</name>
    <name type="synonym">Oedipomidas oedipus</name>
    <dbReference type="NCBI Taxonomy" id="9490"/>
    <lineage>
        <taxon>Eukaryota</taxon>
        <taxon>Metazoa</taxon>
        <taxon>Chordata</taxon>
        <taxon>Craniata</taxon>
        <taxon>Vertebrata</taxon>
        <taxon>Euteleostomi</taxon>
        <taxon>Mammalia</taxon>
        <taxon>Eutheria</taxon>
        <taxon>Euarchontoglires</taxon>
        <taxon>Primates</taxon>
        <taxon>Haplorrhini</taxon>
        <taxon>Platyrrhini</taxon>
        <taxon>Cebidae</taxon>
        <taxon>Callitrichinae</taxon>
        <taxon>Saguinus</taxon>
    </lineage>
</organism>
<keyword evidence="3" id="KW-1003">Cell membrane</keyword>
<dbReference type="InterPro" id="IPR050599">
    <property type="entry name" value="VDCC_alpha-1_subunit"/>
</dbReference>
<feature type="region of interest" description="Disordered" evidence="10">
    <location>
        <begin position="407"/>
        <end position="457"/>
    </location>
</feature>
<comment type="subcellular location">
    <subcellularLocation>
        <location evidence="1">Cell membrane</location>
        <topology evidence="1">Multi-pass membrane protein</topology>
    </subcellularLocation>
</comment>
<feature type="domain" description="Voltage-dependent calcium channel alpha-1 subunit IQ" evidence="11">
    <location>
        <begin position="212"/>
        <end position="246"/>
    </location>
</feature>
<keyword evidence="3" id="KW-0472">Membrane</keyword>
<evidence type="ECO:0000313" key="13">
    <source>
        <dbReference type="Proteomes" id="UP001266305"/>
    </source>
</evidence>
<feature type="compositionally biased region" description="Polar residues" evidence="10">
    <location>
        <begin position="417"/>
        <end position="429"/>
    </location>
</feature>
<dbReference type="InterPro" id="IPR014873">
    <property type="entry name" value="VDCC_a1su_IQ"/>
</dbReference>
<evidence type="ECO:0000256" key="10">
    <source>
        <dbReference type="SAM" id="MobiDB-lite"/>
    </source>
</evidence>
<evidence type="ECO:0000256" key="3">
    <source>
        <dbReference type="ARBA" id="ARBA00022475"/>
    </source>
</evidence>
<evidence type="ECO:0000256" key="4">
    <source>
        <dbReference type="ARBA" id="ARBA00022737"/>
    </source>
</evidence>
<evidence type="ECO:0000256" key="5">
    <source>
        <dbReference type="ARBA" id="ARBA00022882"/>
    </source>
</evidence>